<feature type="transmembrane region" description="Helical" evidence="4">
    <location>
        <begin position="71"/>
        <end position="88"/>
    </location>
</feature>
<evidence type="ECO:0000259" key="5">
    <source>
        <dbReference type="Pfam" id="PF13231"/>
    </source>
</evidence>
<feature type="transmembrane region" description="Helical" evidence="4">
    <location>
        <begin position="14"/>
        <end position="34"/>
    </location>
</feature>
<keyword evidence="4" id="KW-0472">Membrane</keyword>
<feature type="transmembrane region" description="Helical" evidence="4">
    <location>
        <begin position="352"/>
        <end position="371"/>
    </location>
</feature>
<sequence length="508" mass="59201">MINLRFRLSPIKTILLLVGVGIIVYFKTLLNGFVWDNIPQIIDYQAVRTFKLFDIFTSSAAFVGSENVMSVYYKPIMYVFFSFIHLLFKENPFGYHIVQVSLHIANSIILFILFRTFFKSELALILSLLFLVHPINYESVGYISALQDTLFVFFGLLALLILVKDSNGKEWSFKTYFLVGFTLLLSLLSKETGYLFVIICFVYLAFFNKARISVFNLTLLVSQVFYILFRLVSVQNIYAYLTPSAIMQSSFLNRLISTPSILFYYIFTFIYPQNLSINNHWETNGISFSTFFFPLIVLIALFMIFVFELWTLFKGKSNFLKSFIFFSFWFFLGLFFHSQIFFTADMTVADRWFYFTFVGLLGMLGVIISQFEKSKVFNLLKSNKIAITIILLILLPAYSLRTIVRSFDWKDKETLYSHDLNVSKDNYSLENMYGAILLQKGDLENAAAHIKRSIQLNSNYGPPYTNLGYYYEKRQEYENSKLYYRKSIEISSNDDDTKPFGALARIEL</sequence>
<feature type="transmembrane region" description="Helical" evidence="4">
    <location>
        <begin position="175"/>
        <end position="206"/>
    </location>
</feature>
<feature type="transmembrane region" description="Helical" evidence="4">
    <location>
        <begin position="322"/>
        <end position="340"/>
    </location>
</feature>
<evidence type="ECO:0000256" key="1">
    <source>
        <dbReference type="ARBA" id="ARBA00022737"/>
    </source>
</evidence>
<comment type="caution">
    <text evidence="6">The sequence shown here is derived from an EMBL/GenBank/DDBJ whole genome shotgun (WGS) entry which is preliminary data.</text>
</comment>
<evidence type="ECO:0000313" key="6">
    <source>
        <dbReference type="EMBL" id="OGD91289.1"/>
    </source>
</evidence>
<feature type="transmembrane region" description="Helical" evidence="4">
    <location>
        <begin position="212"/>
        <end position="231"/>
    </location>
</feature>
<dbReference type="Gene3D" id="1.25.40.10">
    <property type="entry name" value="Tetratricopeptide repeat domain"/>
    <property type="match status" value="1"/>
</dbReference>
<proteinExistence type="predicted"/>
<dbReference type="InterPro" id="IPR052346">
    <property type="entry name" value="O-mannosyl-transferase_TMTC"/>
</dbReference>
<feature type="transmembrane region" description="Helical" evidence="4">
    <location>
        <begin position="291"/>
        <end position="310"/>
    </location>
</feature>
<evidence type="ECO:0000313" key="7">
    <source>
        <dbReference type="Proteomes" id="UP000177124"/>
    </source>
</evidence>
<protein>
    <recommendedName>
        <fullName evidence="5">Glycosyltransferase RgtA/B/C/D-like domain-containing protein</fullName>
    </recommendedName>
</protein>
<dbReference type="Pfam" id="PF13181">
    <property type="entry name" value="TPR_8"/>
    <property type="match status" value="2"/>
</dbReference>
<dbReference type="InterPro" id="IPR011990">
    <property type="entry name" value="TPR-like_helical_dom_sf"/>
</dbReference>
<evidence type="ECO:0000256" key="4">
    <source>
        <dbReference type="SAM" id="Phobius"/>
    </source>
</evidence>
<dbReference type="InterPro" id="IPR038731">
    <property type="entry name" value="RgtA/B/C-like"/>
</dbReference>
<dbReference type="PANTHER" id="PTHR44227:SF3">
    <property type="entry name" value="PROTEIN O-MANNOSYL-TRANSFERASE TMTC4"/>
    <property type="match status" value="1"/>
</dbReference>
<evidence type="ECO:0000256" key="2">
    <source>
        <dbReference type="ARBA" id="ARBA00022803"/>
    </source>
</evidence>
<dbReference type="EMBL" id="MFBF01000018">
    <property type="protein sequence ID" value="OGD91289.1"/>
    <property type="molecule type" value="Genomic_DNA"/>
</dbReference>
<evidence type="ECO:0000256" key="3">
    <source>
        <dbReference type="PROSITE-ProRule" id="PRU00339"/>
    </source>
</evidence>
<dbReference type="PROSITE" id="PS50005">
    <property type="entry name" value="TPR"/>
    <property type="match status" value="1"/>
</dbReference>
<organism evidence="6 7">
    <name type="scientific">Candidatus Curtissbacteria bacterium RIFCSPHIGHO2_02_FULL_42_15</name>
    <dbReference type="NCBI Taxonomy" id="1797716"/>
    <lineage>
        <taxon>Bacteria</taxon>
        <taxon>Candidatus Curtissiibacteriota</taxon>
    </lineage>
</organism>
<feature type="repeat" description="TPR" evidence="3">
    <location>
        <begin position="461"/>
        <end position="494"/>
    </location>
</feature>
<keyword evidence="4" id="KW-1133">Transmembrane helix</keyword>
<feature type="transmembrane region" description="Helical" evidence="4">
    <location>
        <begin position="251"/>
        <end position="271"/>
    </location>
</feature>
<dbReference type="SMART" id="SM00028">
    <property type="entry name" value="TPR"/>
    <property type="match status" value="2"/>
</dbReference>
<feature type="transmembrane region" description="Helical" evidence="4">
    <location>
        <begin position="143"/>
        <end position="163"/>
    </location>
</feature>
<feature type="transmembrane region" description="Helical" evidence="4">
    <location>
        <begin position="383"/>
        <end position="400"/>
    </location>
</feature>
<gene>
    <name evidence="6" type="ORF">A3D07_01340</name>
</gene>
<keyword evidence="1" id="KW-0677">Repeat</keyword>
<accession>A0A1F5GHI3</accession>
<dbReference type="InterPro" id="IPR019734">
    <property type="entry name" value="TPR_rpt"/>
</dbReference>
<feature type="domain" description="Glycosyltransferase RgtA/B/C/D-like" evidence="5">
    <location>
        <begin position="75"/>
        <end position="229"/>
    </location>
</feature>
<keyword evidence="4" id="KW-0812">Transmembrane</keyword>
<reference evidence="6 7" key="1">
    <citation type="journal article" date="2016" name="Nat. Commun.">
        <title>Thousands of microbial genomes shed light on interconnected biogeochemical processes in an aquifer system.</title>
        <authorList>
            <person name="Anantharaman K."/>
            <person name="Brown C.T."/>
            <person name="Hug L.A."/>
            <person name="Sharon I."/>
            <person name="Castelle C.J."/>
            <person name="Probst A.J."/>
            <person name="Thomas B.C."/>
            <person name="Singh A."/>
            <person name="Wilkins M.J."/>
            <person name="Karaoz U."/>
            <person name="Brodie E.L."/>
            <person name="Williams K.H."/>
            <person name="Hubbard S.S."/>
            <person name="Banfield J.F."/>
        </authorList>
    </citation>
    <scope>NUCLEOTIDE SEQUENCE [LARGE SCALE GENOMIC DNA]</scope>
</reference>
<dbReference type="PANTHER" id="PTHR44227">
    <property type="match status" value="1"/>
</dbReference>
<dbReference type="AlphaFoldDB" id="A0A1F5GHI3"/>
<dbReference type="Pfam" id="PF13231">
    <property type="entry name" value="PMT_2"/>
    <property type="match status" value="1"/>
</dbReference>
<feature type="non-terminal residue" evidence="6">
    <location>
        <position position="508"/>
    </location>
</feature>
<dbReference type="SUPFAM" id="SSF48452">
    <property type="entry name" value="TPR-like"/>
    <property type="match status" value="1"/>
</dbReference>
<dbReference type="STRING" id="1797716.A3D07_01340"/>
<dbReference type="Proteomes" id="UP000177124">
    <property type="component" value="Unassembled WGS sequence"/>
</dbReference>
<name>A0A1F5GHI3_9BACT</name>
<keyword evidence="2 3" id="KW-0802">TPR repeat</keyword>